<evidence type="ECO:0000256" key="1">
    <source>
        <dbReference type="SAM" id="Phobius"/>
    </source>
</evidence>
<dbReference type="OrthoDB" id="10331929at2759"/>
<dbReference type="EMBL" id="GL732570">
    <property type="protein sequence ID" value="EFX76107.1"/>
    <property type="molecule type" value="Genomic_DNA"/>
</dbReference>
<proteinExistence type="predicted"/>
<reference evidence="2 3" key="1">
    <citation type="journal article" date="2011" name="Science">
        <title>The ecoresponsive genome of Daphnia pulex.</title>
        <authorList>
            <person name="Colbourne J.K."/>
            <person name="Pfrender M.E."/>
            <person name="Gilbert D."/>
            <person name="Thomas W.K."/>
            <person name="Tucker A."/>
            <person name="Oakley T.H."/>
            <person name="Tokishita S."/>
            <person name="Aerts A."/>
            <person name="Arnold G.J."/>
            <person name="Basu M.K."/>
            <person name="Bauer D.J."/>
            <person name="Caceres C.E."/>
            <person name="Carmel L."/>
            <person name="Casola C."/>
            <person name="Choi J.H."/>
            <person name="Detter J.C."/>
            <person name="Dong Q."/>
            <person name="Dusheyko S."/>
            <person name="Eads B.D."/>
            <person name="Frohlich T."/>
            <person name="Geiler-Samerotte K.A."/>
            <person name="Gerlach D."/>
            <person name="Hatcher P."/>
            <person name="Jogdeo S."/>
            <person name="Krijgsveld J."/>
            <person name="Kriventseva E.V."/>
            <person name="Kultz D."/>
            <person name="Laforsch C."/>
            <person name="Lindquist E."/>
            <person name="Lopez J."/>
            <person name="Manak J.R."/>
            <person name="Muller J."/>
            <person name="Pangilinan J."/>
            <person name="Patwardhan R.P."/>
            <person name="Pitluck S."/>
            <person name="Pritham E.J."/>
            <person name="Rechtsteiner A."/>
            <person name="Rho M."/>
            <person name="Rogozin I.B."/>
            <person name="Sakarya O."/>
            <person name="Salamov A."/>
            <person name="Schaack S."/>
            <person name="Shapiro H."/>
            <person name="Shiga Y."/>
            <person name="Skalitzky C."/>
            <person name="Smith Z."/>
            <person name="Souvorov A."/>
            <person name="Sung W."/>
            <person name="Tang Z."/>
            <person name="Tsuchiya D."/>
            <person name="Tu H."/>
            <person name="Vos H."/>
            <person name="Wang M."/>
            <person name="Wolf Y.I."/>
            <person name="Yamagata H."/>
            <person name="Yamada T."/>
            <person name="Ye Y."/>
            <person name="Shaw J.R."/>
            <person name="Andrews J."/>
            <person name="Crease T.J."/>
            <person name="Tang H."/>
            <person name="Lucas S.M."/>
            <person name="Robertson H.M."/>
            <person name="Bork P."/>
            <person name="Koonin E.V."/>
            <person name="Zdobnov E.M."/>
            <person name="Grigoriev I.V."/>
            <person name="Lynch M."/>
            <person name="Boore J.L."/>
        </authorList>
    </citation>
    <scope>NUCLEOTIDE SEQUENCE [LARGE SCALE GENOMIC DNA]</scope>
</reference>
<keyword evidence="1" id="KW-0472">Membrane</keyword>
<dbReference type="AlphaFoldDB" id="E9GWI1"/>
<dbReference type="Proteomes" id="UP000000305">
    <property type="component" value="Unassembled WGS sequence"/>
</dbReference>
<accession>E9GWI1</accession>
<dbReference type="KEGG" id="dpx:DAPPUDRAFT_322604"/>
<feature type="transmembrane region" description="Helical" evidence="1">
    <location>
        <begin position="21"/>
        <end position="40"/>
    </location>
</feature>
<sequence length="56" mass="6482">MAWYANNKYTEEMMKVMRTKGFKRTMMGVVIGSVAGLMVINYNNKRLGHSEATKRH</sequence>
<keyword evidence="3" id="KW-1185">Reference proteome</keyword>
<keyword evidence="1" id="KW-1133">Transmembrane helix</keyword>
<evidence type="ECO:0000313" key="2">
    <source>
        <dbReference type="EMBL" id="EFX76107.1"/>
    </source>
</evidence>
<dbReference type="HOGENOM" id="CLU_3016316_0_0_1"/>
<keyword evidence="1" id="KW-0812">Transmembrane</keyword>
<name>E9GWI1_DAPPU</name>
<evidence type="ECO:0000313" key="3">
    <source>
        <dbReference type="Proteomes" id="UP000000305"/>
    </source>
</evidence>
<protein>
    <submittedName>
        <fullName evidence="2">Uncharacterized protein</fullName>
    </submittedName>
</protein>
<dbReference type="InParanoid" id="E9GWI1"/>
<gene>
    <name evidence="2" type="ORF">DAPPUDRAFT_322604</name>
</gene>
<organism evidence="2 3">
    <name type="scientific">Daphnia pulex</name>
    <name type="common">Water flea</name>
    <dbReference type="NCBI Taxonomy" id="6669"/>
    <lineage>
        <taxon>Eukaryota</taxon>
        <taxon>Metazoa</taxon>
        <taxon>Ecdysozoa</taxon>
        <taxon>Arthropoda</taxon>
        <taxon>Crustacea</taxon>
        <taxon>Branchiopoda</taxon>
        <taxon>Diplostraca</taxon>
        <taxon>Cladocera</taxon>
        <taxon>Anomopoda</taxon>
        <taxon>Daphniidae</taxon>
        <taxon>Daphnia</taxon>
    </lineage>
</organism>